<evidence type="ECO:0000259" key="6">
    <source>
        <dbReference type="Pfam" id="PF04542"/>
    </source>
</evidence>
<keyword evidence="4" id="KW-0238">DNA-binding</keyword>
<dbReference type="InterPro" id="IPR036388">
    <property type="entry name" value="WH-like_DNA-bd_sf"/>
</dbReference>
<keyword evidence="3" id="KW-0731">Sigma factor</keyword>
<dbReference type="PANTHER" id="PTHR43133:SF50">
    <property type="entry name" value="ECF RNA POLYMERASE SIGMA FACTOR SIGM"/>
    <property type="match status" value="1"/>
</dbReference>
<reference evidence="8" key="1">
    <citation type="submission" date="2022-06" db="EMBL/GenBank/DDBJ databases">
        <title>Ornithinimicrobium HY1793.</title>
        <authorList>
            <person name="Huang Y."/>
        </authorList>
    </citation>
    <scope>NUCLEOTIDE SEQUENCE</scope>
    <source>
        <strain evidence="8">HY1793</strain>
    </source>
</reference>
<dbReference type="NCBIfam" id="TIGR02937">
    <property type="entry name" value="sigma70-ECF"/>
    <property type="match status" value="1"/>
</dbReference>
<dbReference type="InterPro" id="IPR007627">
    <property type="entry name" value="RNA_pol_sigma70_r2"/>
</dbReference>
<evidence type="ECO:0000313" key="9">
    <source>
        <dbReference type="Proteomes" id="UP001056455"/>
    </source>
</evidence>
<gene>
    <name evidence="8" type="ORF">NF556_19170</name>
</gene>
<feature type="domain" description="RNA polymerase sigma-70 region 4" evidence="7">
    <location>
        <begin position="112"/>
        <end position="160"/>
    </location>
</feature>
<protein>
    <submittedName>
        <fullName evidence="8">SigE family RNA polymerase sigma factor</fullName>
    </submittedName>
</protein>
<evidence type="ECO:0000256" key="3">
    <source>
        <dbReference type="ARBA" id="ARBA00023082"/>
    </source>
</evidence>
<dbReference type="InterPro" id="IPR013325">
    <property type="entry name" value="RNA_pol_sigma_r2"/>
</dbReference>
<evidence type="ECO:0000313" key="8">
    <source>
        <dbReference type="EMBL" id="USQ79683.1"/>
    </source>
</evidence>
<dbReference type="InterPro" id="IPR007630">
    <property type="entry name" value="RNA_pol_sigma70_r4"/>
</dbReference>
<dbReference type="Proteomes" id="UP001056455">
    <property type="component" value="Chromosome"/>
</dbReference>
<dbReference type="Pfam" id="PF04545">
    <property type="entry name" value="Sigma70_r4"/>
    <property type="match status" value="1"/>
</dbReference>
<dbReference type="PANTHER" id="PTHR43133">
    <property type="entry name" value="RNA POLYMERASE ECF-TYPE SIGMA FACTO"/>
    <property type="match status" value="1"/>
</dbReference>
<organism evidence="8 9">
    <name type="scientific">Ornithinimicrobium faecis</name>
    <dbReference type="NCBI Taxonomy" id="2934158"/>
    <lineage>
        <taxon>Bacteria</taxon>
        <taxon>Bacillati</taxon>
        <taxon>Actinomycetota</taxon>
        <taxon>Actinomycetes</taxon>
        <taxon>Micrococcales</taxon>
        <taxon>Ornithinimicrobiaceae</taxon>
        <taxon>Ornithinimicrobium</taxon>
    </lineage>
</organism>
<dbReference type="SUPFAM" id="SSF88946">
    <property type="entry name" value="Sigma2 domain of RNA polymerase sigma factors"/>
    <property type="match status" value="1"/>
</dbReference>
<accession>A0ABY4YTJ9</accession>
<comment type="similarity">
    <text evidence="1">Belongs to the sigma-70 factor family. ECF subfamily.</text>
</comment>
<evidence type="ECO:0000256" key="2">
    <source>
        <dbReference type="ARBA" id="ARBA00023015"/>
    </source>
</evidence>
<evidence type="ECO:0000256" key="5">
    <source>
        <dbReference type="ARBA" id="ARBA00023163"/>
    </source>
</evidence>
<dbReference type="InterPro" id="IPR014284">
    <property type="entry name" value="RNA_pol_sigma-70_dom"/>
</dbReference>
<dbReference type="SUPFAM" id="SSF88659">
    <property type="entry name" value="Sigma3 and sigma4 domains of RNA polymerase sigma factors"/>
    <property type="match status" value="1"/>
</dbReference>
<dbReference type="Gene3D" id="1.10.10.10">
    <property type="entry name" value="Winged helix-like DNA-binding domain superfamily/Winged helix DNA-binding domain"/>
    <property type="match status" value="1"/>
</dbReference>
<dbReference type="CDD" id="cd06171">
    <property type="entry name" value="Sigma70_r4"/>
    <property type="match status" value="1"/>
</dbReference>
<dbReference type="InterPro" id="IPR039425">
    <property type="entry name" value="RNA_pol_sigma-70-like"/>
</dbReference>
<dbReference type="InterPro" id="IPR014325">
    <property type="entry name" value="RNA_pol_sigma-E_actinobac"/>
</dbReference>
<proteinExistence type="inferred from homology"/>
<dbReference type="InterPro" id="IPR013324">
    <property type="entry name" value="RNA_pol_sigma_r3/r4-like"/>
</dbReference>
<name>A0ABY4YTJ9_9MICO</name>
<keyword evidence="9" id="KW-1185">Reference proteome</keyword>
<evidence type="ECO:0000256" key="1">
    <source>
        <dbReference type="ARBA" id="ARBA00010641"/>
    </source>
</evidence>
<dbReference type="RefSeq" id="WP_252592787.1">
    <property type="nucleotide sequence ID" value="NZ_CP099489.1"/>
</dbReference>
<evidence type="ECO:0000259" key="7">
    <source>
        <dbReference type="Pfam" id="PF04545"/>
    </source>
</evidence>
<keyword evidence="2" id="KW-0805">Transcription regulation</keyword>
<feature type="domain" description="RNA polymerase sigma-70 region 2" evidence="6">
    <location>
        <begin position="13"/>
        <end position="77"/>
    </location>
</feature>
<dbReference type="Pfam" id="PF04542">
    <property type="entry name" value="Sigma70_r2"/>
    <property type="match status" value="1"/>
</dbReference>
<keyword evidence="5" id="KW-0804">Transcription</keyword>
<evidence type="ECO:0000256" key="4">
    <source>
        <dbReference type="ARBA" id="ARBA00023125"/>
    </source>
</evidence>
<sequence length="176" mass="19413">MSDPDQSYADYVRARQAALLRSAALITGDPHRAQDLLQDALIKLATRWERVSQGSPDAYVRRVMYRDNISAWRRHGREVPVGDVAEGARPVGANDPVDPSARVTGLDVRRGLLELTDKQRTVLVLRYYDDLSETQIADTLGVSRGTVKSQAHAALGRLRQLLPQAADALVGTEEAR</sequence>
<dbReference type="NCBIfam" id="TIGR02983">
    <property type="entry name" value="SigE-fam_strep"/>
    <property type="match status" value="1"/>
</dbReference>
<dbReference type="Gene3D" id="1.10.1740.10">
    <property type="match status" value="1"/>
</dbReference>
<dbReference type="EMBL" id="CP099489">
    <property type="protein sequence ID" value="USQ79683.1"/>
    <property type="molecule type" value="Genomic_DNA"/>
</dbReference>